<dbReference type="KEGG" id="pej:FYC62_05930"/>
<dbReference type="Proteomes" id="UP000323653">
    <property type="component" value="Chromosome"/>
</dbReference>
<name>A0A5C0VHV9_9SPHI</name>
<dbReference type="AlphaFoldDB" id="A0A5C0VHV9"/>
<keyword evidence="1" id="KW-0812">Transmembrane</keyword>
<dbReference type="EMBL" id="CP043329">
    <property type="protein sequence ID" value="QEK51261.1"/>
    <property type="molecule type" value="Genomic_DNA"/>
</dbReference>
<dbReference type="RefSeq" id="WP_149074291.1">
    <property type="nucleotide sequence ID" value="NZ_CP043329.1"/>
</dbReference>
<keyword evidence="1" id="KW-1133">Transmembrane helix</keyword>
<gene>
    <name evidence="2" type="ORF">FYC62_05930</name>
</gene>
<evidence type="ECO:0000256" key="1">
    <source>
        <dbReference type="SAM" id="Phobius"/>
    </source>
</evidence>
<reference evidence="2 3" key="1">
    <citation type="submission" date="2019-08" db="EMBL/GenBank/DDBJ databases">
        <title>Pedobacter sp. nov., isolated from Han river, South Korea.</title>
        <authorList>
            <person name="Lee D.-H."/>
            <person name="Kim Y.-S."/>
            <person name="Hwang E.-M."/>
            <person name="Le Tran T.C."/>
            <person name="Cha C.-J."/>
        </authorList>
    </citation>
    <scope>NUCLEOTIDE SEQUENCE [LARGE SCALE GENOMIC DNA]</scope>
    <source>
        <strain evidence="2 3">CJ43</strain>
    </source>
</reference>
<proteinExistence type="predicted"/>
<organism evidence="2 3">
    <name type="scientific">Pedobacter aquae</name>
    <dbReference type="NCBI Taxonomy" id="2605747"/>
    <lineage>
        <taxon>Bacteria</taxon>
        <taxon>Pseudomonadati</taxon>
        <taxon>Bacteroidota</taxon>
        <taxon>Sphingobacteriia</taxon>
        <taxon>Sphingobacteriales</taxon>
        <taxon>Sphingobacteriaceae</taxon>
        <taxon>Pedobacter</taxon>
    </lineage>
</organism>
<dbReference type="InterPro" id="IPR008620">
    <property type="entry name" value="FixH"/>
</dbReference>
<protein>
    <submittedName>
        <fullName evidence="2">Nitrogen fixation protein FixH</fullName>
    </submittedName>
</protein>
<keyword evidence="3" id="KW-1185">Reference proteome</keyword>
<dbReference type="Pfam" id="PF05751">
    <property type="entry name" value="FixH"/>
    <property type="match status" value="1"/>
</dbReference>
<evidence type="ECO:0000313" key="2">
    <source>
        <dbReference type="EMBL" id="QEK51261.1"/>
    </source>
</evidence>
<keyword evidence="1" id="KW-0472">Membrane</keyword>
<feature type="transmembrane region" description="Helical" evidence="1">
    <location>
        <begin position="6"/>
        <end position="26"/>
    </location>
</feature>
<evidence type="ECO:0000313" key="3">
    <source>
        <dbReference type="Proteomes" id="UP000323653"/>
    </source>
</evidence>
<sequence>MNWGKGLVIGLGLFMSFVIFLVVMMFQAPDDSYDKDYYEKGLAYDKEFDQKKQVITDQATPKVQVSDDFIYISFNDLSAGTAEFKRPSDKALDKTFDLKDKQVQIPRTSLAKGEWKLIIRWQNQDKSYWHEENLFLP</sequence>
<accession>A0A5C0VHV9</accession>